<sequence length="297" mass="32219">MLRTDDDDPSDGLTITPGIPGDSKSGAVVTAAAPAYATEMIRAMKADFVEVTTIPTAGISIGTGAGAKQYVNFMSVRHWGSAGVWDTNFSMTAVSADNGQTWTPELSTMRVNAPLTMALPDEAPTVNVNNRFFQQSGYVRGHGADDAYIYQVGTPNGRFGNAYLARFHPDDILDLSKYEYWLGNSWTSDLGALSETGSAIVTGNISELSVAWSEYLGKYVMLDGDNGIRIRTATTMSGPWSAPKMLVPDGRVVLYGPMMLPQSPALTSKTDNRLYFNGSQWSDYNMMLVESKLQSSW</sequence>
<dbReference type="STRING" id="1121927.GOHSU_20_00440"/>
<reference evidence="3 4" key="1">
    <citation type="submission" date="2012-12" db="EMBL/GenBank/DDBJ databases">
        <title>Whole genome shotgun sequence of Gordonia hirsuta NBRC 16056.</title>
        <authorList>
            <person name="Isaki-Nakamura S."/>
            <person name="Hosoyama A."/>
            <person name="Tsuchikane K."/>
            <person name="Katsumata H."/>
            <person name="Baba S."/>
            <person name="Yamazaki S."/>
            <person name="Fujita N."/>
        </authorList>
    </citation>
    <scope>NUCLEOTIDE SEQUENCE [LARGE SCALE GENOMIC DNA]</scope>
    <source>
        <strain evidence="3 4">NBRC 16056</strain>
    </source>
</reference>
<dbReference type="EMBL" id="BANT01000020">
    <property type="protein sequence ID" value="GAC57506.1"/>
    <property type="molecule type" value="Genomic_DNA"/>
</dbReference>
<evidence type="ECO:0000256" key="1">
    <source>
        <dbReference type="SAM" id="MobiDB-lite"/>
    </source>
</evidence>
<dbReference type="Proteomes" id="UP000053405">
    <property type="component" value="Unassembled WGS sequence"/>
</dbReference>
<dbReference type="Pfam" id="PF13810">
    <property type="entry name" value="DUF4185"/>
    <property type="match status" value="1"/>
</dbReference>
<dbReference type="InterPro" id="IPR025442">
    <property type="entry name" value="DUF4185"/>
</dbReference>
<comment type="caution">
    <text evidence="3">The sequence shown here is derived from an EMBL/GenBank/DDBJ whole genome shotgun (WGS) entry which is preliminary data.</text>
</comment>
<feature type="compositionally biased region" description="Acidic residues" evidence="1">
    <location>
        <begin position="1"/>
        <end position="10"/>
    </location>
</feature>
<organism evidence="3 4">
    <name type="scientific">Gordonia hirsuta DSM 44140 = NBRC 16056</name>
    <dbReference type="NCBI Taxonomy" id="1121927"/>
    <lineage>
        <taxon>Bacteria</taxon>
        <taxon>Bacillati</taxon>
        <taxon>Actinomycetota</taxon>
        <taxon>Actinomycetes</taxon>
        <taxon>Mycobacteriales</taxon>
        <taxon>Gordoniaceae</taxon>
        <taxon>Gordonia</taxon>
    </lineage>
</organism>
<keyword evidence="4" id="KW-1185">Reference proteome</keyword>
<name>L7L9V4_9ACTN</name>
<feature type="domain" description="DUF4185" evidence="2">
    <location>
        <begin position="1"/>
        <end position="289"/>
    </location>
</feature>
<protein>
    <recommendedName>
        <fullName evidence="2">DUF4185 domain-containing protein</fullName>
    </recommendedName>
</protein>
<dbReference type="AlphaFoldDB" id="L7L9V4"/>
<dbReference type="eggNOG" id="COG4409">
    <property type="taxonomic scope" value="Bacteria"/>
</dbReference>
<evidence type="ECO:0000313" key="3">
    <source>
        <dbReference type="EMBL" id="GAC57506.1"/>
    </source>
</evidence>
<gene>
    <name evidence="3" type="ORF">GOHSU_20_00440</name>
</gene>
<accession>L7L9V4</accession>
<proteinExistence type="predicted"/>
<evidence type="ECO:0000313" key="4">
    <source>
        <dbReference type="Proteomes" id="UP000053405"/>
    </source>
</evidence>
<feature type="region of interest" description="Disordered" evidence="1">
    <location>
        <begin position="1"/>
        <end position="20"/>
    </location>
</feature>
<evidence type="ECO:0000259" key="2">
    <source>
        <dbReference type="Pfam" id="PF13810"/>
    </source>
</evidence>